<evidence type="ECO:0000313" key="2">
    <source>
        <dbReference type="EMBL" id="CAF0898214.1"/>
    </source>
</evidence>
<accession>A0A814XCR7</accession>
<dbReference type="Proteomes" id="UP000663852">
    <property type="component" value="Unassembled WGS sequence"/>
</dbReference>
<dbReference type="Proteomes" id="UP000663828">
    <property type="component" value="Unassembled WGS sequence"/>
</dbReference>
<name>A0A814XCR7_ADIRI</name>
<evidence type="ECO:0000313" key="4">
    <source>
        <dbReference type="Proteomes" id="UP000663828"/>
    </source>
</evidence>
<feature type="region of interest" description="Disordered" evidence="1">
    <location>
        <begin position="1"/>
        <end position="73"/>
    </location>
</feature>
<comment type="caution">
    <text evidence="3">The sequence shown here is derived from an EMBL/GenBank/DDBJ whole genome shotgun (WGS) entry which is preliminary data.</text>
</comment>
<organism evidence="3 4">
    <name type="scientific">Adineta ricciae</name>
    <name type="common">Rotifer</name>
    <dbReference type="NCBI Taxonomy" id="249248"/>
    <lineage>
        <taxon>Eukaryota</taxon>
        <taxon>Metazoa</taxon>
        <taxon>Spiralia</taxon>
        <taxon>Gnathifera</taxon>
        <taxon>Rotifera</taxon>
        <taxon>Eurotatoria</taxon>
        <taxon>Bdelloidea</taxon>
        <taxon>Adinetida</taxon>
        <taxon>Adinetidae</taxon>
        <taxon>Adineta</taxon>
    </lineage>
</organism>
<proteinExistence type="predicted"/>
<reference evidence="3" key="1">
    <citation type="submission" date="2021-02" db="EMBL/GenBank/DDBJ databases">
        <authorList>
            <person name="Nowell W R."/>
        </authorList>
    </citation>
    <scope>NUCLEOTIDE SEQUENCE</scope>
</reference>
<evidence type="ECO:0000256" key="1">
    <source>
        <dbReference type="SAM" id="MobiDB-lite"/>
    </source>
</evidence>
<keyword evidence="4" id="KW-1185">Reference proteome</keyword>
<dbReference type="EMBL" id="CAJNOJ010000032">
    <property type="protein sequence ID" value="CAF0898214.1"/>
    <property type="molecule type" value="Genomic_DNA"/>
</dbReference>
<dbReference type="OrthoDB" id="10053444at2759"/>
<protein>
    <submittedName>
        <fullName evidence="3">Uncharacterized protein</fullName>
    </submittedName>
</protein>
<gene>
    <name evidence="2" type="ORF">EDS130_LOCUS9646</name>
    <name evidence="3" type="ORF">XAT740_LOCUS24112</name>
</gene>
<evidence type="ECO:0000313" key="3">
    <source>
        <dbReference type="EMBL" id="CAF1209477.1"/>
    </source>
</evidence>
<sequence>MQLNPAQLSRVPIDPTQPYYYDPSAPYRALLKPQPPSPRTTVVTEVPPSNPYPTNRTPPQVVPTGMNTPQTNKSRIPEYYYVDNAGPNSHPLTQSNYAEPFDTYRDNTDPYLQPVPAATNTSTTGSFYPYVPPTSVNNSTFNPAQPVYTQPTSNTMVGPYTTTYVQPLSNTMVGPYTTAYVQPLSNTMAGPYTTAYVQPPVNSLPPLERVQLVPTQPVTAVSYPNLYTAPQVDRSAPVPKLPTSDVLNSHQKDSNLSRVEVFHFTPKKKTPPPAAPVGVYAVQPATQYYTYPYSTVATSTLPHDNSFVLQQPHPESLDYTNYPYQYYDYQPYTYPQYSYDHSGYIHPYHNYPNYSYPPYNYPYPSESTRLPPLKKEARGSQTDKLQTANRAISPMNSHSTPFDKTKFPAVHQRVLLEERLPLLPNNTHNTHHPHLRSDAHYLRSVYSTPLPDCRCIHCQRERAKVLNYTEAD</sequence>
<dbReference type="EMBL" id="CAJNOR010001850">
    <property type="protein sequence ID" value="CAF1209477.1"/>
    <property type="molecule type" value="Genomic_DNA"/>
</dbReference>
<dbReference type="AlphaFoldDB" id="A0A814XCR7"/>